<dbReference type="InterPro" id="IPR003175">
    <property type="entry name" value="CDI_dom"/>
</dbReference>
<dbReference type="GO" id="GO:0004861">
    <property type="term" value="F:cyclin-dependent protein serine/threonine kinase inhibitor activity"/>
    <property type="evidence" value="ECO:0007669"/>
    <property type="project" value="InterPro"/>
</dbReference>
<evidence type="ECO:0000256" key="1">
    <source>
        <dbReference type="ARBA" id="ARBA00006726"/>
    </source>
</evidence>
<dbReference type="Proteomes" id="UP001152799">
    <property type="component" value="Chromosome 11"/>
</dbReference>
<keyword evidence="6" id="KW-1185">Reference proteome</keyword>
<keyword evidence="2" id="KW-0649">Protein kinase inhibitor</keyword>
<evidence type="ECO:0000259" key="4">
    <source>
        <dbReference type="Pfam" id="PF02234"/>
    </source>
</evidence>
<evidence type="ECO:0000313" key="5">
    <source>
        <dbReference type="EMBL" id="CAG9762244.1"/>
    </source>
</evidence>
<protein>
    <recommendedName>
        <fullName evidence="4">Cyclin-dependent kinase inhibitor domain-containing protein</fullName>
    </recommendedName>
</protein>
<comment type="similarity">
    <text evidence="1">Belongs to the CDI family.</text>
</comment>
<accession>A0A9N9MDP7</accession>
<name>A0A9N9MDP7_9CUCU</name>
<feature type="region of interest" description="Disordered" evidence="3">
    <location>
        <begin position="1"/>
        <end position="33"/>
    </location>
</feature>
<organism evidence="5 6">
    <name type="scientific">Ceutorhynchus assimilis</name>
    <name type="common">cabbage seed weevil</name>
    <dbReference type="NCBI Taxonomy" id="467358"/>
    <lineage>
        <taxon>Eukaryota</taxon>
        <taxon>Metazoa</taxon>
        <taxon>Ecdysozoa</taxon>
        <taxon>Arthropoda</taxon>
        <taxon>Hexapoda</taxon>
        <taxon>Insecta</taxon>
        <taxon>Pterygota</taxon>
        <taxon>Neoptera</taxon>
        <taxon>Endopterygota</taxon>
        <taxon>Coleoptera</taxon>
        <taxon>Polyphaga</taxon>
        <taxon>Cucujiformia</taxon>
        <taxon>Curculionidae</taxon>
        <taxon>Ceutorhynchinae</taxon>
        <taxon>Ceutorhynchus</taxon>
    </lineage>
</organism>
<gene>
    <name evidence="5" type="ORF">CEUTPL_LOCUS2928</name>
</gene>
<dbReference type="GO" id="GO:0005634">
    <property type="term" value="C:nucleus"/>
    <property type="evidence" value="ECO:0007669"/>
    <property type="project" value="InterPro"/>
</dbReference>
<sequence length="103" mass="12635">MSNRKITQERKNHVRKRLDFDEEPKLEPENHENHFLDLSKMTEQQRMEHRLKWNFDFENEVPLDGDWEWEKVVPEPPSRTVIDHKHTDLVIEMQKKCSDDRNV</sequence>
<proteinExistence type="inferred from homology"/>
<dbReference type="EMBL" id="OU892287">
    <property type="protein sequence ID" value="CAG9762244.1"/>
    <property type="molecule type" value="Genomic_DNA"/>
</dbReference>
<feature type="domain" description="Cyclin-dependent kinase inhibitor" evidence="4">
    <location>
        <begin position="28"/>
        <end position="72"/>
    </location>
</feature>
<dbReference type="GO" id="GO:0051726">
    <property type="term" value="P:regulation of cell cycle"/>
    <property type="evidence" value="ECO:0007669"/>
    <property type="project" value="InterPro"/>
</dbReference>
<dbReference type="AlphaFoldDB" id="A0A9N9MDP7"/>
<evidence type="ECO:0000256" key="2">
    <source>
        <dbReference type="ARBA" id="ARBA00023013"/>
    </source>
</evidence>
<dbReference type="Gene3D" id="4.10.365.10">
    <property type="entry name" value="p27"/>
    <property type="match status" value="1"/>
</dbReference>
<evidence type="ECO:0000313" key="6">
    <source>
        <dbReference type="Proteomes" id="UP001152799"/>
    </source>
</evidence>
<dbReference type="OrthoDB" id="9940972at2759"/>
<dbReference type="InterPro" id="IPR044898">
    <property type="entry name" value="CDI_dom_sf"/>
</dbReference>
<reference evidence="5" key="1">
    <citation type="submission" date="2022-01" db="EMBL/GenBank/DDBJ databases">
        <authorList>
            <person name="King R."/>
        </authorList>
    </citation>
    <scope>NUCLEOTIDE SEQUENCE</scope>
</reference>
<dbReference type="Pfam" id="PF02234">
    <property type="entry name" value="CDI"/>
    <property type="match status" value="1"/>
</dbReference>
<evidence type="ECO:0000256" key="3">
    <source>
        <dbReference type="SAM" id="MobiDB-lite"/>
    </source>
</evidence>